<name>A0AA37SCC1_9GAMM</name>
<dbReference type="InterPro" id="IPR001029">
    <property type="entry name" value="Flagellin_N"/>
</dbReference>
<dbReference type="SUPFAM" id="SSF64518">
    <property type="entry name" value="Phase 1 flagellin"/>
    <property type="match status" value="1"/>
</dbReference>
<evidence type="ECO:0000256" key="2">
    <source>
        <dbReference type="ARBA" id="ARBA00022525"/>
    </source>
</evidence>
<sequence>MPQIINTNIASLNAQRNLNSAQNANDTALQRLSSGLRINSAADDAAGLSISTRFDAQINGSNQAIRNSADGVSLAQTAEGALDSITDSLQRIRELAVQSANGTNNSIDREALNLEAQQLIDEIENVSETANFNGTSLLDGSFNGIRFQTGANADNSIDVTINEISTNTLGVAKTAGLSAFGGATNETTDTAGTVLSTTQVDTSANALSNGDLVINGVAIQASSGGDDSASFRLQDASAIAKAAAINEKSDETGVTAVALETEVAGQAATYLDTAGSFELNGVSIDVATNSANSNDANRETIVAAINAVSGQTGVVATNTGNDSTGITLTAEDGRNITLSDFNGFAGASNLALGGNAAGSDGAATTVVSTVSAGILLQSNDGSDIVIGEGTGDLANSGFTEGAKSGQAAQISSAQLSGSAGAAFTTIDAGDLTINGISIRATTENDDTVSYANGASTLQHVQSSAISRATAINEVSDNTGVTAIVEATRSSGSQTATALSTATAAFTINGVSTSNIDLSNADASTRRQDTVDAINAISGQTGVTAVDSGDGIELVAEDGRNITIQQGAASAFEAAGIENLNSTTAAGQNNVFTGTIRLEAAGEFTLSSDTGDIAAFGLQSGTFGAEEAGTLLKDVDLSTVDGALSAITAVDNALQQVSSERANLGATQNRFNSTISNLTISSENLSASNSRIRDADYAAETAELSRTQVLIQAGISVLSQANARPQQVLSLLG</sequence>
<evidence type="ECO:0000256" key="3">
    <source>
        <dbReference type="ARBA" id="ARBA00023143"/>
    </source>
</evidence>
<gene>
    <name evidence="7" type="ORF">GCM10007876_27070</name>
</gene>
<dbReference type="Pfam" id="PF00700">
    <property type="entry name" value="Flagellin_C"/>
    <property type="match status" value="1"/>
</dbReference>
<comment type="caution">
    <text evidence="7">The sequence shown here is derived from an EMBL/GenBank/DDBJ whole genome shotgun (WGS) entry which is preliminary data.</text>
</comment>
<evidence type="ECO:0000256" key="1">
    <source>
        <dbReference type="ARBA" id="ARBA00005709"/>
    </source>
</evidence>
<dbReference type="Pfam" id="PF00669">
    <property type="entry name" value="Flagellin_N"/>
    <property type="match status" value="1"/>
</dbReference>
<dbReference type="InterPro" id="IPR001492">
    <property type="entry name" value="Flagellin"/>
</dbReference>
<protein>
    <recommendedName>
        <fullName evidence="4">Flagellin</fullName>
    </recommendedName>
</protein>
<keyword evidence="8" id="KW-1185">Reference proteome</keyword>
<feature type="domain" description="Flagellin N-terminal" evidence="5">
    <location>
        <begin position="5"/>
        <end position="142"/>
    </location>
</feature>
<reference evidence="7" key="1">
    <citation type="journal article" date="2014" name="Int. J. Syst. Evol. Microbiol.">
        <title>Complete genome sequence of Corynebacterium casei LMG S-19264T (=DSM 44701T), isolated from a smear-ripened cheese.</title>
        <authorList>
            <consortium name="US DOE Joint Genome Institute (JGI-PGF)"/>
            <person name="Walter F."/>
            <person name="Albersmeier A."/>
            <person name="Kalinowski J."/>
            <person name="Ruckert C."/>
        </authorList>
    </citation>
    <scope>NUCLEOTIDE SEQUENCE</scope>
    <source>
        <strain evidence="7">NBRC 110071</strain>
    </source>
</reference>
<evidence type="ECO:0000313" key="7">
    <source>
        <dbReference type="EMBL" id="GLQ32228.1"/>
    </source>
</evidence>
<dbReference type="Proteomes" id="UP001161389">
    <property type="component" value="Unassembled WGS sequence"/>
</dbReference>
<dbReference type="InterPro" id="IPR046358">
    <property type="entry name" value="Flagellin_C"/>
</dbReference>
<dbReference type="InterPro" id="IPR042187">
    <property type="entry name" value="Flagellin_C_sub2"/>
</dbReference>
<dbReference type="Gene3D" id="3.30.70.2120">
    <property type="match status" value="2"/>
</dbReference>
<comment type="function">
    <text evidence="4">Flagellin is the subunit protein which polymerizes to form the filaments of bacterial flagella.</text>
</comment>
<evidence type="ECO:0000259" key="5">
    <source>
        <dbReference type="Pfam" id="PF00669"/>
    </source>
</evidence>
<keyword evidence="3 4" id="KW-0975">Bacterial flagellum</keyword>
<evidence type="ECO:0000313" key="8">
    <source>
        <dbReference type="Proteomes" id="UP001161389"/>
    </source>
</evidence>
<proteinExistence type="inferred from homology"/>
<dbReference type="GO" id="GO:0009288">
    <property type="term" value="C:bacterial-type flagellum"/>
    <property type="evidence" value="ECO:0007669"/>
    <property type="project" value="UniProtKB-SubCell"/>
</dbReference>
<evidence type="ECO:0000259" key="6">
    <source>
        <dbReference type="Pfam" id="PF00700"/>
    </source>
</evidence>
<dbReference type="GO" id="GO:0005198">
    <property type="term" value="F:structural molecule activity"/>
    <property type="evidence" value="ECO:0007669"/>
    <property type="project" value="UniProtKB-UniRule"/>
</dbReference>
<dbReference type="EMBL" id="BSNM01000015">
    <property type="protein sequence ID" value="GLQ32228.1"/>
    <property type="molecule type" value="Genomic_DNA"/>
</dbReference>
<comment type="subcellular location">
    <subcellularLocation>
        <location evidence="4">Secreted</location>
    </subcellularLocation>
    <subcellularLocation>
        <location evidence="4">Bacterial flagellum</location>
    </subcellularLocation>
</comment>
<evidence type="ECO:0000256" key="4">
    <source>
        <dbReference type="RuleBase" id="RU362073"/>
    </source>
</evidence>
<accession>A0AA37SCC1</accession>
<dbReference type="Gene3D" id="1.20.1330.10">
    <property type="entry name" value="f41 fragment of flagellin, N-terminal domain"/>
    <property type="match status" value="2"/>
</dbReference>
<organism evidence="7 8">
    <name type="scientific">Litoribrevibacter albus</name>
    <dbReference type="NCBI Taxonomy" id="1473156"/>
    <lineage>
        <taxon>Bacteria</taxon>
        <taxon>Pseudomonadati</taxon>
        <taxon>Pseudomonadota</taxon>
        <taxon>Gammaproteobacteria</taxon>
        <taxon>Oceanospirillales</taxon>
        <taxon>Oceanospirillaceae</taxon>
        <taxon>Litoribrevibacter</taxon>
    </lineage>
</organism>
<dbReference type="Gene3D" id="6.10.10.10">
    <property type="entry name" value="Flagellar export chaperone, C-terminal domain"/>
    <property type="match status" value="1"/>
</dbReference>
<dbReference type="PRINTS" id="PR00207">
    <property type="entry name" value="FLAGELLIN"/>
</dbReference>
<comment type="similarity">
    <text evidence="1 4">Belongs to the bacterial flagellin family.</text>
</comment>
<dbReference type="GO" id="GO:0005576">
    <property type="term" value="C:extracellular region"/>
    <property type="evidence" value="ECO:0007669"/>
    <property type="project" value="UniProtKB-SubCell"/>
</dbReference>
<reference evidence="7" key="2">
    <citation type="submission" date="2023-01" db="EMBL/GenBank/DDBJ databases">
        <title>Draft genome sequence of Litoribrevibacter albus strain NBRC 110071.</title>
        <authorList>
            <person name="Sun Q."/>
            <person name="Mori K."/>
        </authorList>
    </citation>
    <scope>NUCLEOTIDE SEQUENCE</scope>
    <source>
        <strain evidence="7">NBRC 110071</strain>
    </source>
</reference>
<dbReference type="AlphaFoldDB" id="A0AA37SCC1"/>
<dbReference type="PANTHER" id="PTHR42792">
    <property type="entry name" value="FLAGELLIN"/>
    <property type="match status" value="1"/>
</dbReference>
<feature type="domain" description="Flagellin C-terminal" evidence="6">
    <location>
        <begin position="646"/>
        <end position="731"/>
    </location>
</feature>
<dbReference type="Gene3D" id="6.10.280.190">
    <property type="match status" value="1"/>
</dbReference>
<dbReference type="RefSeq" id="WP_284382138.1">
    <property type="nucleotide sequence ID" value="NZ_BSNM01000015.1"/>
</dbReference>
<dbReference type="PANTHER" id="PTHR42792:SF2">
    <property type="entry name" value="FLAGELLIN"/>
    <property type="match status" value="1"/>
</dbReference>
<keyword evidence="2 4" id="KW-0964">Secreted</keyword>